<organism evidence="1 2">
    <name type="scientific">Stieleria varia</name>
    <dbReference type="NCBI Taxonomy" id="2528005"/>
    <lineage>
        <taxon>Bacteria</taxon>
        <taxon>Pseudomonadati</taxon>
        <taxon>Planctomycetota</taxon>
        <taxon>Planctomycetia</taxon>
        <taxon>Pirellulales</taxon>
        <taxon>Pirellulaceae</taxon>
        <taxon>Stieleria</taxon>
    </lineage>
</organism>
<proteinExistence type="predicted"/>
<dbReference type="EMBL" id="SJPN01000002">
    <property type="protein sequence ID" value="TWU06239.1"/>
    <property type="molecule type" value="Genomic_DNA"/>
</dbReference>
<protein>
    <recommendedName>
        <fullName evidence="3">HTH cro/C1-type domain-containing protein</fullName>
    </recommendedName>
</protein>
<dbReference type="AlphaFoldDB" id="A0A5C6B4K7"/>
<dbReference type="Proteomes" id="UP000320176">
    <property type="component" value="Unassembled WGS sequence"/>
</dbReference>
<evidence type="ECO:0000313" key="2">
    <source>
        <dbReference type="Proteomes" id="UP000320176"/>
    </source>
</evidence>
<gene>
    <name evidence="1" type="ORF">Pla52n_19600</name>
</gene>
<accession>A0A5C6B4K7</accession>
<evidence type="ECO:0000313" key="1">
    <source>
        <dbReference type="EMBL" id="TWU06239.1"/>
    </source>
</evidence>
<sequence length="66" mass="7301">MAKKRKTPSPTARRIDPSEYGIDLPAIIEEIRPHLENVPRAEVSELAGMPYRSVCNTLNGSVKPSL</sequence>
<dbReference type="RefSeq" id="WP_146519345.1">
    <property type="nucleotide sequence ID" value="NZ_CP151726.1"/>
</dbReference>
<keyword evidence="2" id="KW-1185">Reference proteome</keyword>
<evidence type="ECO:0008006" key="3">
    <source>
        <dbReference type="Google" id="ProtNLM"/>
    </source>
</evidence>
<reference evidence="1 2" key="1">
    <citation type="submission" date="2019-02" db="EMBL/GenBank/DDBJ databases">
        <title>Deep-cultivation of Planctomycetes and their phenomic and genomic characterization uncovers novel biology.</title>
        <authorList>
            <person name="Wiegand S."/>
            <person name="Jogler M."/>
            <person name="Boedeker C."/>
            <person name="Pinto D."/>
            <person name="Vollmers J."/>
            <person name="Rivas-Marin E."/>
            <person name="Kohn T."/>
            <person name="Peeters S.H."/>
            <person name="Heuer A."/>
            <person name="Rast P."/>
            <person name="Oberbeckmann S."/>
            <person name="Bunk B."/>
            <person name="Jeske O."/>
            <person name="Meyerdierks A."/>
            <person name="Storesund J.E."/>
            <person name="Kallscheuer N."/>
            <person name="Luecker S."/>
            <person name="Lage O.M."/>
            <person name="Pohl T."/>
            <person name="Merkel B.J."/>
            <person name="Hornburger P."/>
            <person name="Mueller R.-W."/>
            <person name="Bruemmer F."/>
            <person name="Labrenz M."/>
            <person name="Spormann A.M."/>
            <person name="Op Den Camp H."/>
            <person name="Overmann J."/>
            <person name="Amann R."/>
            <person name="Jetten M.S.M."/>
            <person name="Mascher T."/>
            <person name="Medema M.H."/>
            <person name="Devos D.P."/>
            <person name="Kaster A.-K."/>
            <person name="Ovreas L."/>
            <person name="Rohde M."/>
            <person name="Galperin M.Y."/>
            <person name="Jogler C."/>
        </authorList>
    </citation>
    <scope>NUCLEOTIDE SEQUENCE [LARGE SCALE GENOMIC DNA]</scope>
    <source>
        <strain evidence="1 2">Pla52n</strain>
    </source>
</reference>
<name>A0A5C6B4K7_9BACT</name>
<dbReference type="OrthoDB" id="292018at2"/>
<comment type="caution">
    <text evidence="1">The sequence shown here is derived from an EMBL/GenBank/DDBJ whole genome shotgun (WGS) entry which is preliminary data.</text>
</comment>